<keyword evidence="2" id="KW-1185">Reference proteome</keyword>
<sequence>MSSDLSPFHIGNKYFISWGRQPSDTIKLKPSTLNTAQRLVVEKMGFLYFATRVQLAKILNPGNIRRGKKNVSFLLDKGYLVEHTMTGKENNKLLPIYSLSNPARKLLGYPKFQKALTVEVLSKLMVSQFYSRFYEVDPATQMDASHVPFDALCTVRGMQFQIATLRDKGQREKVLNQIRFGDNKEKVLIVASQLTEANAFLDIKETHLFRITTDHNLLKEDLSVSFSYVENGELKSELIPPFKSRPKLIQEPIQPVSNPAAERLLSTLN</sequence>
<proteinExistence type="predicted"/>
<accession>A0ABT8JFJ4</accession>
<dbReference type="Proteomes" id="UP001174205">
    <property type="component" value="Unassembled WGS sequence"/>
</dbReference>
<name>A0ABT8JFJ4_9BACL</name>
<evidence type="ECO:0000313" key="1">
    <source>
        <dbReference type="EMBL" id="MDN4603890.1"/>
    </source>
</evidence>
<organism evidence="1 2">
    <name type="scientific">Paenibacillus vandeheii</name>
    <dbReference type="NCBI Taxonomy" id="3035917"/>
    <lineage>
        <taxon>Bacteria</taxon>
        <taxon>Bacillati</taxon>
        <taxon>Bacillota</taxon>
        <taxon>Bacilli</taxon>
        <taxon>Bacillales</taxon>
        <taxon>Paenibacillaceae</taxon>
        <taxon>Paenibacillus</taxon>
    </lineage>
</organism>
<protein>
    <submittedName>
        <fullName evidence="1">Uncharacterized protein</fullName>
    </submittedName>
</protein>
<gene>
    <name evidence="1" type="ORF">P5G61_21790</name>
</gene>
<evidence type="ECO:0000313" key="2">
    <source>
        <dbReference type="Proteomes" id="UP001174205"/>
    </source>
</evidence>
<reference evidence="1" key="1">
    <citation type="submission" date="2023-03" db="EMBL/GenBank/DDBJ databases">
        <title>MT1 and MT2 Draft Genomes of Novel Species.</title>
        <authorList>
            <person name="Venkateswaran K."/>
        </authorList>
    </citation>
    <scope>NUCLEOTIDE SEQUENCE</scope>
    <source>
        <strain evidence="1">F6_3S_P_1C</strain>
    </source>
</reference>
<comment type="caution">
    <text evidence="1">The sequence shown here is derived from an EMBL/GenBank/DDBJ whole genome shotgun (WGS) entry which is preliminary data.</text>
</comment>
<dbReference type="RefSeq" id="WP_024630870.1">
    <property type="nucleotide sequence ID" value="NZ_JAROCD010000011.1"/>
</dbReference>
<dbReference type="EMBL" id="JAROCD010000011">
    <property type="protein sequence ID" value="MDN4603890.1"/>
    <property type="molecule type" value="Genomic_DNA"/>
</dbReference>